<evidence type="ECO:0000313" key="2">
    <source>
        <dbReference type="Proteomes" id="UP000010119"/>
    </source>
</evidence>
<dbReference type="Proteomes" id="UP000010119">
    <property type="component" value="Unassembled WGS sequence"/>
</dbReference>
<evidence type="ECO:0000313" key="1">
    <source>
        <dbReference type="EMBL" id="EFI83907.1"/>
    </source>
</evidence>
<reference evidence="1" key="1">
    <citation type="submission" date="2010-06" db="EMBL/GenBank/DDBJ databases">
        <authorList>
            <person name="Muzny D."/>
            <person name="Qin X."/>
            <person name="Buhay C."/>
            <person name="Dugan-Rocha S."/>
            <person name="Ding Y."/>
            <person name="Chen G."/>
            <person name="Hawes A."/>
            <person name="Holder M."/>
            <person name="Jhangiani S."/>
            <person name="Johnson A."/>
            <person name="Khan Z."/>
            <person name="Li Z."/>
            <person name="Liu W."/>
            <person name="Liu X."/>
            <person name="Perez L."/>
            <person name="Shen H."/>
            <person name="Wang Q."/>
            <person name="Watt J."/>
            <person name="Xi L."/>
            <person name="Xin Y."/>
            <person name="Zhou J."/>
            <person name="Deng J."/>
            <person name="Jiang H."/>
            <person name="Liu Y."/>
            <person name="Qu J."/>
            <person name="Song X.-Z."/>
            <person name="Zhang L."/>
            <person name="Villasana D."/>
            <person name="Johnson A."/>
            <person name="Liu J."/>
            <person name="Liyanage D."/>
            <person name="Lorensuhewa L."/>
            <person name="Robinson T."/>
            <person name="Song A."/>
            <person name="Song B.-B."/>
            <person name="Dinh H."/>
            <person name="Thornton R."/>
            <person name="Coyle M."/>
            <person name="Francisco L."/>
            <person name="Jackson L."/>
            <person name="Javaid M."/>
            <person name="Korchina V."/>
            <person name="Kovar C."/>
            <person name="Mata R."/>
            <person name="Mathew T."/>
            <person name="Ngo R."/>
            <person name="Nguyen L."/>
            <person name="Nguyen N."/>
            <person name="Okwuonu G."/>
            <person name="Ongeri F."/>
            <person name="Pham C."/>
            <person name="Simmons D."/>
            <person name="Wilczek-Boney K."/>
            <person name="Hale W."/>
            <person name="Jakkamsetti A."/>
            <person name="Pham P."/>
            <person name="Ruth R."/>
            <person name="San Lucas F."/>
            <person name="Warren J."/>
            <person name="Zhang J."/>
            <person name="Zhao Z."/>
            <person name="Zhou C."/>
            <person name="Zhu D."/>
            <person name="Lee S."/>
            <person name="Bess C."/>
            <person name="Blankenburg K."/>
            <person name="Forbes L."/>
            <person name="Fu Q."/>
            <person name="Gubbala S."/>
            <person name="Hirani K."/>
            <person name="Jayaseelan J.C."/>
            <person name="Lara F."/>
            <person name="Munidasa M."/>
            <person name="Palculict T."/>
            <person name="Patil S."/>
            <person name="Pu L.-L."/>
            <person name="Saada N."/>
            <person name="Tang L."/>
            <person name="Weissenberger G."/>
            <person name="Zhu Y."/>
            <person name="Hemphill L."/>
            <person name="Shang Y."/>
            <person name="Youmans B."/>
            <person name="Ayvaz T."/>
            <person name="Ross M."/>
            <person name="Santibanez J."/>
            <person name="Aqrawi P."/>
            <person name="Gross S."/>
            <person name="Joshi V."/>
            <person name="Fowler G."/>
            <person name="Nazareth L."/>
            <person name="Reid J."/>
            <person name="Worley K."/>
            <person name="Petrosino J."/>
            <person name="Highlander S."/>
            <person name="Gibbs R."/>
        </authorList>
    </citation>
    <scope>NUCLEOTIDE SEQUENCE [LARGE SCALE GENOMIC DNA]</scope>
    <source>
        <strain evidence="1">DSM 20601</strain>
    </source>
</reference>
<proteinExistence type="predicted"/>
<protein>
    <submittedName>
        <fullName evidence="1">Uncharacterized protein</fullName>
    </submittedName>
</protein>
<dbReference type="STRING" id="525367.HMPREF0556_11495"/>
<dbReference type="HOGENOM" id="CLU_2770905_0_0_9"/>
<comment type="caution">
    <text evidence="1">The sequence shown here is derived from an EMBL/GenBank/DDBJ whole genome shotgun (WGS) entry which is preliminary data.</text>
</comment>
<dbReference type="EMBL" id="ACCR02000004">
    <property type="protein sequence ID" value="EFI83907.1"/>
    <property type="molecule type" value="Genomic_DNA"/>
</dbReference>
<accession>D7UYC0</accession>
<gene>
    <name evidence="1" type="ORF">HMPREF0556_11495</name>
</gene>
<sequence>MWIDRAASFWRQVLDEIISPAFAGSLRFFFRNIYVILKLSFYFTKINVSTYLKNNLVMIFDSGCLQKED</sequence>
<keyword evidence="2" id="KW-1185">Reference proteome</keyword>
<organism evidence="1 2">
    <name type="scientific">Listeria grayi DSM 20601</name>
    <dbReference type="NCBI Taxonomy" id="525367"/>
    <lineage>
        <taxon>Bacteria</taxon>
        <taxon>Bacillati</taxon>
        <taxon>Bacillota</taxon>
        <taxon>Bacilli</taxon>
        <taxon>Bacillales</taxon>
        <taxon>Listeriaceae</taxon>
        <taxon>Listeria</taxon>
    </lineage>
</organism>
<dbReference type="AlphaFoldDB" id="D7UYC0"/>
<name>D7UYC0_LISGR</name>